<dbReference type="eggNOG" id="COG3086">
    <property type="taxonomic scope" value="Bacteria"/>
</dbReference>
<dbReference type="InterPro" id="IPR007359">
    <property type="entry name" value="SigmaE_reg_RseC_MucC"/>
</dbReference>
<dbReference type="STRING" id="522306.CAP2UW1_1544"/>
<dbReference type="Pfam" id="PF04246">
    <property type="entry name" value="RseC_MucC"/>
    <property type="match status" value="1"/>
</dbReference>
<dbReference type="PIRSF" id="PIRSF004923">
    <property type="entry name" value="RseC"/>
    <property type="match status" value="1"/>
</dbReference>
<dbReference type="KEGG" id="app:CAP2UW1_1544"/>
<organism evidence="1">
    <name type="scientific">Accumulibacter regalis</name>
    <dbReference type="NCBI Taxonomy" id="522306"/>
    <lineage>
        <taxon>Bacteria</taxon>
        <taxon>Pseudomonadati</taxon>
        <taxon>Pseudomonadota</taxon>
        <taxon>Betaproteobacteria</taxon>
        <taxon>Candidatus Accumulibacter</taxon>
    </lineage>
</organism>
<accession>C7RTN3</accession>
<name>C7RTN3_ACCRE</name>
<dbReference type="PANTHER" id="PTHR35867">
    <property type="entry name" value="PROTEIN RSEC"/>
    <property type="match status" value="1"/>
</dbReference>
<proteinExistence type="predicted"/>
<reference evidence="1" key="1">
    <citation type="submission" date="2009-08" db="EMBL/GenBank/DDBJ databases">
        <authorList>
            <consortium name="US DOE Joint Genome Institute"/>
            <person name="Lucas S."/>
            <person name="Copeland A."/>
            <person name="Lapidus A."/>
            <person name="Glavina del Rio T."/>
            <person name="Dalin E."/>
            <person name="Tice H."/>
            <person name="Bruce D."/>
            <person name="Barry K."/>
            <person name="Pitluck S."/>
            <person name="Lowry S."/>
            <person name="Larimer F."/>
            <person name="Land M."/>
            <person name="Hauser L."/>
            <person name="Kyrpides N."/>
            <person name="Ivanova N."/>
            <person name="McMahon K.D."/>
            <person name="Hugenholtz P."/>
        </authorList>
    </citation>
    <scope>NUCLEOTIDE SEQUENCE</scope>
    <source>
        <strain evidence="1">UW-1</strain>
    </source>
</reference>
<dbReference type="AlphaFoldDB" id="C7RTN3"/>
<reference evidence="1" key="2">
    <citation type="submission" date="2009-09" db="EMBL/GenBank/DDBJ databases">
        <title>Complete sequence of chromosome of Candidatus Accumulibacter phosphatis clade IIA str. UW-1.</title>
        <authorList>
            <consortium name="US DOE Joint Genome Institute"/>
            <person name="Martin H.G."/>
            <person name="Ivanova N."/>
            <person name="Kunin V."/>
            <person name="Warnecke F."/>
            <person name="Barry K."/>
            <person name="He S."/>
            <person name="Salamov A."/>
            <person name="Szeto E."/>
            <person name="Dalin E."/>
            <person name="Pangilinan J.L."/>
            <person name="Lapidus A."/>
            <person name="Lowry S."/>
            <person name="Kyrpides N.C."/>
            <person name="McMahon K.D."/>
            <person name="Hugenholtz P."/>
        </authorList>
    </citation>
    <scope>NUCLEOTIDE SEQUENCE [LARGE SCALE GENOMIC DNA]</scope>
    <source>
        <strain evidence="1">UW-1</strain>
    </source>
</reference>
<dbReference type="PANTHER" id="PTHR35867:SF1">
    <property type="entry name" value="PROTEIN RSEC"/>
    <property type="match status" value="1"/>
</dbReference>
<dbReference type="EMBL" id="CP001715">
    <property type="protein sequence ID" value="ACV34859.1"/>
    <property type="molecule type" value="Genomic_DNA"/>
</dbReference>
<sequence>MNDAWGTVTAVDDGQATIRMDDGGCGRCRESGGCGGNNLGHLLCATPRTLRVANPERCVVGQRVRVGVVDGSLGSSALHAYAVPLLGLFVGALGGSAVAGEIGAIGGSLGGLLGGWWGLRRAHLRSRDDPRFRPSIRP</sequence>
<gene>
    <name evidence="1" type="ordered locus">CAP2UW1_1544</name>
</gene>
<dbReference type="HOGENOM" id="CLU_124911_0_1_4"/>
<protein>
    <submittedName>
        <fullName evidence="1">Positive regulator of sigma E, RseC/MucC</fullName>
    </submittedName>
</protein>
<evidence type="ECO:0000313" key="1">
    <source>
        <dbReference type="EMBL" id="ACV34859.1"/>
    </source>
</evidence>
<dbReference type="InterPro" id="IPR026268">
    <property type="entry name" value="RseC"/>
</dbReference>